<evidence type="ECO:0008006" key="3">
    <source>
        <dbReference type="Google" id="ProtNLM"/>
    </source>
</evidence>
<comment type="caution">
    <text evidence="1">The sequence shown here is derived from an EMBL/GenBank/DDBJ whole genome shotgun (WGS) entry which is preliminary data.</text>
</comment>
<organism evidence="1 2">
    <name type="scientific">Paenibacillus terrae</name>
    <dbReference type="NCBI Taxonomy" id="159743"/>
    <lineage>
        <taxon>Bacteria</taxon>
        <taxon>Bacillati</taxon>
        <taxon>Bacillota</taxon>
        <taxon>Bacilli</taxon>
        <taxon>Bacillales</taxon>
        <taxon>Paenibacillaceae</taxon>
        <taxon>Paenibacillus</taxon>
    </lineage>
</organism>
<name>A0A0D7WZW0_9BACL</name>
<gene>
    <name evidence="1" type="ORF">QD47_18175</name>
</gene>
<sequence length="127" mass="14469">MRSFKDQLEKDVKDVFLNEKEFADWHEISFMSPPKNGMPATPADPVRMLVIVDDDELRDRKSSASNPTDGVYDADLLFYAQRADFLLNFGRLPVLQSKMKFDSRVYTVSDLQDDGDMITVTLGRKGS</sequence>
<evidence type="ECO:0000313" key="2">
    <source>
        <dbReference type="Proteomes" id="UP000032534"/>
    </source>
</evidence>
<dbReference type="AlphaFoldDB" id="A0A0D7WZW0"/>
<proteinExistence type="predicted"/>
<dbReference type="OrthoDB" id="9802430at2"/>
<dbReference type="Proteomes" id="UP000032534">
    <property type="component" value="Unassembled WGS sequence"/>
</dbReference>
<keyword evidence="2" id="KW-1185">Reference proteome</keyword>
<accession>A0A0D7WZW0</accession>
<dbReference type="EMBL" id="JTHP01000039">
    <property type="protein sequence ID" value="KJD44248.1"/>
    <property type="molecule type" value="Genomic_DNA"/>
</dbReference>
<reference evidence="1 2" key="1">
    <citation type="submission" date="2014-11" db="EMBL/GenBank/DDBJ databases">
        <title>Draft Genome Sequences of Paenibacillus polymyxa NRRL B-30509 and Paenibacillus terrae NRRL B-30644, Strains from a Poultry Environment that Produce Tridecaptin A and Paenicidins.</title>
        <authorList>
            <person name="van Belkum M.J."/>
            <person name="Lohans C.T."/>
            <person name="Vederas J.C."/>
        </authorList>
    </citation>
    <scope>NUCLEOTIDE SEQUENCE [LARGE SCALE GENOMIC DNA]</scope>
    <source>
        <strain evidence="1 2">NRRL B-30644</strain>
    </source>
</reference>
<evidence type="ECO:0000313" key="1">
    <source>
        <dbReference type="EMBL" id="KJD44248.1"/>
    </source>
</evidence>
<protein>
    <recommendedName>
        <fullName evidence="3">Phage protein</fullName>
    </recommendedName>
</protein>
<dbReference type="RefSeq" id="WP_044647456.1">
    <property type="nucleotide sequence ID" value="NZ_JTHP01000039.1"/>
</dbReference>
<dbReference type="PATRIC" id="fig|159743.3.peg.4045"/>